<keyword evidence="6" id="KW-0325">Glycoprotein</keyword>
<evidence type="ECO:0000259" key="8">
    <source>
        <dbReference type="Pfam" id="PF07731"/>
    </source>
</evidence>
<dbReference type="Pfam" id="PF00394">
    <property type="entry name" value="Cu-oxidase"/>
    <property type="match status" value="1"/>
</dbReference>
<comment type="similarity">
    <text evidence="1">Belongs to the multicopper oxidase family.</text>
</comment>
<dbReference type="InterPro" id="IPR008972">
    <property type="entry name" value="Cupredoxin"/>
</dbReference>
<dbReference type="Gene3D" id="2.60.40.420">
    <property type="entry name" value="Cupredoxins - blue copper proteins"/>
    <property type="match status" value="3"/>
</dbReference>
<dbReference type="GO" id="GO:0005507">
    <property type="term" value="F:copper ion binding"/>
    <property type="evidence" value="ECO:0007669"/>
    <property type="project" value="InterPro"/>
</dbReference>
<dbReference type="CDD" id="cd13876">
    <property type="entry name" value="CuRO_2_Abr2_like"/>
    <property type="match status" value="1"/>
</dbReference>
<feature type="domain" description="Plastocyanin-like" evidence="9">
    <location>
        <begin position="1"/>
        <end position="101"/>
    </location>
</feature>
<evidence type="ECO:0000259" key="9">
    <source>
        <dbReference type="Pfam" id="PF07732"/>
    </source>
</evidence>
<dbReference type="InterPro" id="IPR011706">
    <property type="entry name" value="Cu-oxidase_C"/>
</dbReference>
<accession>A0AA38VLE5</accession>
<dbReference type="PANTHER" id="PTHR11709">
    <property type="entry name" value="MULTI-COPPER OXIDASE"/>
    <property type="match status" value="1"/>
</dbReference>
<evidence type="ECO:0000256" key="3">
    <source>
        <dbReference type="ARBA" id="ARBA00022729"/>
    </source>
</evidence>
<dbReference type="CDD" id="cd13898">
    <property type="entry name" value="CuRO_3_Abr2_like"/>
    <property type="match status" value="1"/>
</dbReference>
<organism evidence="10 11">
    <name type="scientific">Pleurostoma richardsiae</name>
    <dbReference type="NCBI Taxonomy" id="41990"/>
    <lineage>
        <taxon>Eukaryota</taxon>
        <taxon>Fungi</taxon>
        <taxon>Dikarya</taxon>
        <taxon>Ascomycota</taxon>
        <taxon>Pezizomycotina</taxon>
        <taxon>Sordariomycetes</taxon>
        <taxon>Sordariomycetidae</taxon>
        <taxon>Calosphaeriales</taxon>
        <taxon>Pleurostomataceae</taxon>
        <taxon>Pleurostoma</taxon>
    </lineage>
</organism>
<dbReference type="AlphaFoldDB" id="A0AA38VLE5"/>
<dbReference type="Proteomes" id="UP001174694">
    <property type="component" value="Unassembled WGS sequence"/>
</dbReference>
<proteinExistence type="inferred from homology"/>
<keyword evidence="5" id="KW-0186">Copper</keyword>
<dbReference type="PANTHER" id="PTHR11709:SF488">
    <property type="entry name" value="LACCASE-RELATED"/>
    <property type="match status" value="1"/>
</dbReference>
<dbReference type="EMBL" id="JANBVO010000008">
    <property type="protein sequence ID" value="KAJ9150254.1"/>
    <property type="molecule type" value="Genomic_DNA"/>
</dbReference>
<keyword evidence="2" id="KW-0479">Metal-binding</keyword>
<dbReference type="Pfam" id="PF07732">
    <property type="entry name" value="Cu-oxidase_3"/>
    <property type="match status" value="1"/>
</dbReference>
<feature type="domain" description="Plastocyanin-like" evidence="7">
    <location>
        <begin position="131"/>
        <end position="335"/>
    </location>
</feature>
<evidence type="ECO:0000256" key="4">
    <source>
        <dbReference type="ARBA" id="ARBA00023002"/>
    </source>
</evidence>
<name>A0AA38VLE5_9PEZI</name>
<dbReference type="InterPro" id="IPR001117">
    <property type="entry name" value="Cu-oxidase_2nd"/>
</dbReference>
<dbReference type="InterPro" id="IPR011707">
    <property type="entry name" value="Cu-oxidase-like_N"/>
</dbReference>
<evidence type="ECO:0000259" key="7">
    <source>
        <dbReference type="Pfam" id="PF00394"/>
    </source>
</evidence>
<reference evidence="10" key="1">
    <citation type="submission" date="2022-07" db="EMBL/GenBank/DDBJ databases">
        <title>Fungi with potential for degradation of polypropylene.</title>
        <authorList>
            <person name="Gostincar C."/>
        </authorList>
    </citation>
    <scope>NUCLEOTIDE SEQUENCE</scope>
    <source>
        <strain evidence="10">EXF-13308</strain>
    </source>
</reference>
<evidence type="ECO:0000256" key="1">
    <source>
        <dbReference type="ARBA" id="ARBA00010609"/>
    </source>
</evidence>
<evidence type="ECO:0000256" key="2">
    <source>
        <dbReference type="ARBA" id="ARBA00022723"/>
    </source>
</evidence>
<feature type="domain" description="Plastocyanin-like" evidence="8">
    <location>
        <begin position="414"/>
        <end position="496"/>
    </location>
</feature>
<dbReference type="InterPro" id="IPR045087">
    <property type="entry name" value="Cu-oxidase_fam"/>
</dbReference>
<keyword evidence="3" id="KW-0732">Signal</keyword>
<dbReference type="Pfam" id="PF07731">
    <property type="entry name" value="Cu-oxidase_2"/>
    <property type="match status" value="1"/>
</dbReference>
<sequence length="510" mass="56156">MVLINGQFPGPLLEINQGEDVEVRVHNKMPFNTTVHYHGIEMEGTPWSDGVPGLSQRYIHPGANFTYKWTATQFGSYWYHAHERGQIDAGLYGPILIHPKSDEPTPFGLISNDSTTLRAIQKAVQEVKPLVLSDFQHIPSLDRWDVEVASGIELPCYDSILYNGKGEVDCWTREKIDSLTDSLQRQYLALGNLTQMTDKACLPAKVLAGLAAGSATNLSIIPPDVFDVCTPTTGSTELIEVVKTSCEKEKWLALDIIGTFGLLTVSFAIDEHPMYVYAVDGGFIQPLLVDALTITNGDRYSVLVQLDTPGLYTIRTASTASAQMMTGYATLSYREDHHAAPNGTSVAYIDDKGLNTTTDVAFFDQGAMKAHPPSPVGQIADQTVKLYMRVAGASYEWALNETVYPMVFDSQNPMLFQPRPYEHDNVTITTLNNTWVDLIFITASYPMPPHPIHKHGNKMYLIGQGLGEFNYSSVAEAIKSIPESFNLVDPPRRDGLATSAVSTGPGWMAK</sequence>
<evidence type="ECO:0000313" key="11">
    <source>
        <dbReference type="Proteomes" id="UP001174694"/>
    </source>
</evidence>
<keyword evidence="11" id="KW-1185">Reference proteome</keyword>
<comment type="caution">
    <text evidence="10">The sequence shown here is derived from an EMBL/GenBank/DDBJ whole genome shotgun (WGS) entry which is preliminary data.</text>
</comment>
<evidence type="ECO:0000256" key="5">
    <source>
        <dbReference type="ARBA" id="ARBA00023008"/>
    </source>
</evidence>
<evidence type="ECO:0000256" key="6">
    <source>
        <dbReference type="ARBA" id="ARBA00023180"/>
    </source>
</evidence>
<dbReference type="SUPFAM" id="SSF49503">
    <property type="entry name" value="Cupredoxins"/>
    <property type="match status" value="3"/>
</dbReference>
<protein>
    <submittedName>
        <fullName evidence="10">Laccase TilA</fullName>
    </submittedName>
</protein>
<dbReference type="GO" id="GO:0016491">
    <property type="term" value="F:oxidoreductase activity"/>
    <property type="evidence" value="ECO:0007669"/>
    <property type="project" value="UniProtKB-KW"/>
</dbReference>
<keyword evidence="4" id="KW-0560">Oxidoreductase</keyword>
<evidence type="ECO:0000313" key="10">
    <source>
        <dbReference type="EMBL" id="KAJ9150254.1"/>
    </source>
</evidence>
<gene>
    <name evidence="10" type="ORF">NKR23_g3674</name>
</gene>
<dbReference type="CDD" id="cd13850">
    <property type="entry name" value="CuRO_1_Abr2_like"/>
    <property type="match status" value="1"/>
</dbReference>